<dbReference type="KEGG" id="bcv:Bcav_0454"/>
<dbReference type="SUPFAM" id="SSF81301">
    <property type="entry name" value="Nucleotidyltransferase"/>
    <property type="match status" value="1"/>
</dbReference>
<dbReference type="STRING" id="471853.Bcav_0454"/>
<dbReference type="Proteomes" id="UP000007962">
    <property type="component" value="Chromosome"/>
</dbReference>
<dbReference type="GO" id="GO:0016740">
    <property type="term" value="F:transferase activity"/>
    <property type="evidence" value="ECO:0007669"/>
    <property type="project" value="UniProtKB-KW"/>
</dbReference>
<dbReference type="CDD" id="cd05403">
    <property type="entry name" value="NT_KNTase_like"/>
    <property type="match status" value="1"/>
</dbReference>
<organism evidence="3 4">
    <name type="scientific">Beutenbergia cavernae (strain ATCC BAA-8 / DSM 12333 / CCUG 43141 / JCM 11478 / NBRC 16432 / NCIMB 13614 / HKI 0122)</name>
    <dbReference type="NCBI Taxonomy" id="471853"/>
    <lineage>
        <taxon>Bacteria</taxon>
        <taxon>Bacillati</taxon>
        <taxon>Actinomycetota</taxon>
        <taxon>Actinomycetes</taxon>
        <taxon>Micrococcales</taxon>
        <taxon>Beutenbergiaceae</taxon>
        <taxon>Beutenbergia</taxon>
    </lineage>
</organism>
<dbReference type="AlphaFoldDB" id="C5BX42"/>
<accession>C5BX42</accession>
<evidence type="ECO:0000259" key="2">
    <source>
        <dbReference type="Pfam" id="PF13427"/>
    </source>
</evidence>
<sequence length="292" mass="30782">MTSAALTPHPPDRAQSWATADPDIRSYVSAAVGLFTDELGDGVAGVVLHGSLAAGCFYRAKADLDLLVVVADPIEPTSRARLSRGLAQLAGTRPILGDLEVSAITAAAAATFRHPSPYELHYSAAWRDAVLEGRVDVAAQQVDGDLAGHVVVSRARGVALLGPPPVELFGAVPLEAFRDSVGADLAWTLSDDHLLESPYYGVLNVARTLRADAVGIERAVAEGTSKEEGALWALANLPEPRRGVVAQALACYRSGRPVSEAERPTDGHDWDPAALRAFRDDARDALAGWVSP</sequence>
<keyword evidence="4" id="KW-1185">Reference proteome</keyword>
<evidence type="ECO:0000313" key="3">
    <source>
        <dbReference type="EMBL" id="ACQ78717.1"/>
    </source>
</evidence>
<dbReference type="EMBL" id="CP001618">
    <property type="protein sequence ID" value="ACQ78717.1"/>
    <property type="molecule type" value="Genomic_DNA"/>
</dbReference>
<dbReference type="Pfam" id="PF13427">
    <property type="entry name" value="AadA_C"/>
    <property type="match status" value="1"/>
</dbReference>
<dbReference type="HOGENOM" id="CLU_071584_1_0_11"/>
<proteinExistence type="predicted"/>
<keyword evidence="1" id="KW-0808">Transferase</keyword>
<dbReference type="RefSeq" id="WP_012725497.1">
    <property type="nucleotide sequence ID" value="NC_012669.1"/>
</dbReference>
<dbReference type="InterPro" id="IPR025184">
    <property type="entry name" value="AadA_C"/>
</dbReference>
<reference evidence="3 4" key="1">
    <citation type="journal article" date="2009" name="Stand. Genomic Sci.">
        <title>Complete genome sequence of Beutenbergia cavernae type strain (HKI 0122).</title>
        <authorList>
            <person name="Land M."/>
            <person name="Pukall R."/>
            <person name="Abt B."/>
            <person name="Goker M."/>
            <person name="Rohde M."/>
            <person name="Glavina Del Rio T."/>
            <person name="Tice H."/>
            <person name="Copeland A."/>
            <person name="Cheng J.F."/>
            <person name="Lucas S."/>
            <person name="Chen F."/>
            <person name="Nolan M."/>
            <person name="Bruce D."/>
            <person name="Goodwin L."/>
            <person name="Pitluck S."/>
            <person name="Ivanova N."/>
            <person name="Mavromatis K."/>
            <person name="Ovchinnikova G."/>
            <person name="Pati A."/>
            <person name="Chen A."/>
            <person name="Palaniappan K."/>
            <person name="Hauser L."/>
            <person name="Chang Y.J."/>
            <person name="Jefferies C.C."/>
            <person name="Saunders E."/>
            <person name="Brettin T."/>
            <person name="Detter J.C."/>
            <person name="Han C."/>
            <person name="Chain P."/>
            <person name="Bristow J."/>
            <person name="Eisen J.A."/>
            <person name="Markowitz V."/>
            <person name="Hugenholtz P."/>
            <person name="Kyrpides N.C."/>
            <person name="Klenk H.P."/>
            <person name="Lapidus A."/>
        </authorList>
    </citation>
    <scope>NUCLEOTIDE SEQUENCE [LARGE SCALE GENOMIC DNA]</scope>
    <source>
        <strain evidence="4">ATCC BAA-8 / DSM 12333 / NBRC 16432</strain>
    </source>
</reference>
<evidence type="ECO:0000313" key="4">
    <source>
        <dbReference type="Proteomes" id="UP000007962"/>
    </source>
</evidence>
<feature type="domain" description="Adenylyltransferase AadA C-terminal" evidence="2">
    <location>
        <begin position="167"/>
        <end position="256"/>
    </location>
</feature>
<name>C5BX42_BEUC1</name>
<dbReference type="eggNOG" id="COG1708">
    <property type="taxonomic scope" value="Bacteria"/>
</dbReference>
<gene>
    <name evidence="3" type="ordered locus">Bcav_0454</name>
</gene>
<dbReference type="InterPro" id="IPR043519">
    <property type="entry name" value="NT_sf"/>
</dbReference>
<evidence type="ECO:0000256" key="1">
    <source>
        <dbReference type="ARBA" id="ARBA00022679"/>
    </source>
</evidence>
<protein>
    <recommendedName>
        <fullName evidence="2">Adenylyltransferase AadA C-terminal domain-containing protein</fullName>
    </recommendedName>
</protein>